<name>T0LTB2_COLGC</name>
<evidence type="ECO:0000256" key="1">
    <source>
        <dbReference type="SAM" id="MobiDB-lite"/>
    </source>
</evidence>
<dbReference type="AlphaFoldDB" id="T0LTB2"/>
<accession>T0LTB2</accession>
<sequence length="71" mass="7281">MVADHLPEATPPVAPPAPVSIFSAGPHFGPSLAPVNLANPLPCSLPAGKISTPTLSTLSSRNLPTPYAELW</sequence>
<dbReference type="Proteomes" id="UP000015530">
    <property type="component" value="Unassembled WGS sequence"/>
</dbReference>
<comment type="caution">
    <text evidence="2">The sequence shown here is derived from an EMBL/GenBank/DDBJ whole genome shotgun (WGS) entry which is preliminary data.</text>
</comment>
<evidence type="ECO:0000313" key="3">
    <source>
        <dbReference type="Proteomes" id="UP000015530"/>
    </source>
</evidence>
<proteinExistence type="predicted"/>
<dbReference type="EMBL" id="AMYD01001824">
    <property type="protein sequence ID" value="EQB51450.1"/>
    <property type="molecule type" value="Genomic_DNA"/>
</dbReference>
<evidence type="ECO:0000313" key="2">
    <source>
        <dbReference type="EMBL" id="EQB51450.1"/>
    </source>
</evidence>
<gene>
    <name evidence="2" type="ORF">CGLO_09005</name>
</gene>
<protein>
    <submittedName>
        <fullName evidence="2">Uncharacterized protein</fullName>
    </submittedName>
</protein>
<feature type="compositionally biased region" description="Polar residues" evidence="1">
    <location>
        <begin position="51"/>
        <end position="63"/>
    </location>
</feature>
<dbReference type="HOGENOM" id="CLU_2739855_0_0_1"/>
<feature type="region of interest" description="Disordered" evidence="1">
    <location>
        <begin position="50"/>
        <end position="71"/>
    </location>
</feature>
<reference evidence="3" key="1">
    <citation type="journal article" date="2013" name="Mol. Plant Microbe Interact.">
        <title>Global aspects of pacC regulation of pathogenicity genes in Colletotrichum gloeosporioides as revealed by transcriptome analysis.</title>
        <authorList>
            <person name="Alkan N."/>
            <person name="Meng X."/>
            <person name="Friedlander G."/>
            <person name="Reuveni E."/>
            <person name="Sukno S."/>
            <person name="Sherman A."/>
            <person name="Thon M."/>
            <person name="Fluhr R."/>
            <person name="Prusky D."/>
        </authorList>
    </citation>
    <scope>NUCLEOTIDE SEQUENCE [LARGE SCALE GENOMIC DNA]</scope>
    <source>
        <strain evidence="3">Cg-14</strain>
    </source>
</reference>
<organism evidence="2 3">
    <name type="scientific">Colletotrichum gloeosporioides (strain Cg-14)</name>
    <name type="common">Anthracnose fungus</name>
    <name type="synonym">Glomerella cingulata</name>
    <dbReference type="NCBI Taxonomy" id="1237896"/>
    <lineage>
        <taxon>Eukaryota</taxon>
        <taxon>Fungi</taxon>
        <taxon>Dikarya</taxon>
        <taxon>Ascomycota</taxon>
        <taxon>Pezizomycotina</taxon>
        <taxon>Sordariomycetes</taxon>
        <taxon>Hypocreomycetidae</taxon>
        <taxon>Glomerellales</taxon>
        <taxon>Glomerellaceae</taxon>
        <taxon>Colletotrichum</taxon>
        <taxon>Colletotrichum gloeosporioides species complex</taxon>
    </lineage>
</organism>